<feature type="domain" description="DNA polymerase III beta sliding clamp N-terminal" evidence="11">
    <location>
        <begin position="1"/>
        <end position="119"/>
    </location>
</feature>
<dbReference type="GO" id="GO:0006271">
    <property type="term" value="P:DNA strand elongation involved in DNA replication"/>
    <property type="evidence" value="ECO:0007669"/>
    <property type="project" value="TreeGrafter"/>
</dbReference>
<keyword evidence="4 10" id="KW-0963">Cytoplasm</keyword>
<dbReference type="PIRSF" id="PIRSF000804">
    <property type="entry name" value="DNA_pol_III_b"/>
    <property type="match status" value="1"/>
</dbReference>
<dbReference type="PANTHER" id="PTHR30478:SF0">
    <property type="entry name" value="BETA SLIDING CLAMP"/>
    <property type="match status" value="1"/>
</dbReference>
<gene>
    <name evidence="14" type="primary">dnaN</name>
    <name evidence="14" type="ORF">GCM10011514_44820</name>
</gene>
<dbReference type="InterPro" id="IPR001001">
    <property type="entry name" value="DNA_polIII_beta"/>
</dbReference>
<sequence length="374" mass="42026">MKFVISSSTLLKHLSTINGVIASNPIVPILENFLFQLDKSNLTVTASDMQTVMITEFEVESRDSGSFAVPARLLLDTLRSLPEQPVQINIDEETFGTELVTANGRYKLAGENPMDFPRVPQVNRTFSIEMDSDTLASAIANTIFATSTDDLRPAMTGVFVQVSESSTTFVATDGHRLIRYRREDVTSPNSTTMILPRKALNLLKSSLPAEMMPVKAEFSNSNAFFSFGHIKMICRLIDERFPDYENVIPQNNPNKLRIERTELLSTLKRISIYSNKTTHQIRLKISQNELVISAEDLDYSNEATEKLSCEYDGEEMEIGFNAKFLIEMLNNLSVKNISLEMSQPNRAGLIIPVEKTENEDTLMLVMPVMLNTYA</sequence>
<evidence type="ECO:0000259" key="12">
    <source>
        <dbReference type="Pfam" id="PF02767"/>
    </source>
</evidence>
<evidence type="ECO:0000256" key="6">
    <source>
        <dbReference type="ARBA" id="ARBA00022695"/>
    </source>
</evidence>
<dbReference type="GO" id="GO:0009360">
    <property type="term" value="C:DNA polymerase III complex"/>
    <property type="evidence" value="ECO:0007669"/>
    <property type="project" value="InterPro"/>
</dbReference>
<dbReference type="RefSeq" id="WP_188769657.1">
    <property type="nucleotide sequence ID" value="NZ_BMKK01000012.1"/>
</dbReference>
<keyword evidence="5 10" id="KW-0808">Transferase</keyword>
<evidence type="ECO:0000313" key="14">
    <source>
        <dbReference type="EMBL" id="GGD75951.1"/>
    </source>
</evidence>
<dbReference type="SMART" id="SM00480">
    <property type="entry name" value="POL3Bc"/>
    <property type="match status" value="1"/>
</dbReference>
<dbReference type="CDD" id="cd00140">
    <property type="entry name" value="beta_clamp"/>
    <property type="match status" value="1"/>
</dbReference>
<dbReference type="PANTHER" id="PTHR30478">
    <property type="entry name" value="DNA POLYMERASE III SUBUNIT BETA"/>
    <property type="match status" value="1"/>
</dbReference>
<dbReference type="Pfam" id="PF02767">
    <property type="entry name" value="DNA_pol3_beta_2"/>
    <property type="match status" value="1"/>
</dbReference>
<reference evidence="14" key="1">
    <citation type="journal article" date="2014" name="Int. J. Syst. Evol. Microbiol.">
        <title>Complete genome sequence of Corynebacterium casei LMG S-19264T (=DSM 44701T), isolated from a smear-ripened cheese.</title>
        <authorList>
            <consortium name="US DOE Joint Genome Institute (JGI-PGF)"/>
            <person name="Walter F."/>
            <person name="Albersmeier A."/>
            <person name="Kalinowski J."/>
            <person name="Ruckert C."/>
        </authorList>
    </citation>
    <scope>NUCLEOTIDE SEQUENCE</scope>
    <source>
        <strain evidence="14">CGMCC 1.15958</strain>
    </source>
</reference>
<evidence type="ECO:0000256" key="7">
    <source>
        <dbReference type="ARBA" id="ARBA00022705"/>
    </source>
</evidence>
<dbReference type="Gene3D" id="3.70.10.10">
    <property type="match status" value="1"/>
</dbReference>
<dbReference type="SUPFAM" id="SSF55979">
    <property type="entry name" value="DNA clamp"/>
    <property type="match status" value="3"/>
</dbReference>
<keyword evidence="9" id="KW-0238">DNA-binding</keyword>
<evidence type="ECO:0000256" key="4">
    <source>
        <dbReference type="ARBA" id="ARBA00022490"/>
    </source>
</evidence>
<dbReference type="InterPro" id="IPR022634">
    <property type="entry name" value="DNA_polIII_beta_N"/>
</dbReference>
<dbReference type="GO" id="GO:0008408">
    <property type="term" value="F:3'-5' exonuclease activity"/>
    <property type="evidence" value="ECO:0007669"/>
    <property type="project" value="InterPro"/>
</dbReference>
<dbReference type="GO" id="GO:0005737">
    <property type="term" value="C:cytoplasm"/>
    <property type="evidence" value="ECO:0007669"/>
    <property type="project" value="UniProtKB-SubCell"/>
</dbReference>
<dbReference type="GO" id="GO:0003887">
    <property type="term" value="F:DNA-directed DNA polymerase activity"/>
    <property type="evidence" value="ECO:0007669"/>
    <property type="project" value="UniProtKB-UniRule"/>
</dbReference>
<evidence type="ECO:0000256" key="10">
    <source>
        <dbReference type="PIRNR" id="PIRNR000804"/>
    </source>
</evidence>
<dbReference type="AlphaFoldDB" id="A0A916Z4J9"/>
<proteinExistence type="inferred from homology"/>
<dbReference type="EMBL" id="BMKK01000012">
    <property type="protein sequence ID" value="GGD75951.1"/>
    <property type="molecule type" value="Genomic_DNA"/>
</dbReference>
<accession>A0A916Z4J9</accession>
<feature type="domain" description="DNA polymerase III beta sliding clamp central" evidence="12">
    <location>
        <begin position="130"/>
        <end position="243"/>
    </location>
</feature>
<feature type="domain" description="DNA polymerase III beta sliding clamp C-terminal" evidence="13">
    <location>
        <begin position="246"/>
        <end position="367"/>
    </location>
</feature>
<comment type="function">
    <text evidence="10">Confers DNA tethering and processivity to DNA polymerases and other proteins. Acts as a clamp, forming a ring around DNA (a reaction catalyzed by the clamp-loading complex) which diffuses in an ATP-independent manner freely and bidirectionally along dsDNA. Initially characterized for its ability to contact the catalytic subunit of DNA polymerase III (Pol III), a complex, multichain enzyme responsible for most of the replicative synthesis in bacteria; Pol III exhibits 3'-5' exonuclease proofreading activity. The beta chain is required for initiation of replication as well as for processivity of DNA replication.</text>
</comment>
<protein>
    <recommendedName>
        <fullName evidence="3 10">Beta sliding clamp</fullName>
    </recommendedName>
</protein>
<comment type="caution">
    <text evidence="14">The sequence shown here is derived from an EMBL/GenBank/DDBJ whole genome shotgun (WGS) entry which is preliminary data.</text>
</comment>
<keyword evidence="15" id="KW-1185">Reference proteome</keyword>
<name>A0A916Z4J9_9BACT</name>
<keyword evidence="7 10" id="KW-0235">DNA replication</keyword>
<evidence type="ECO:0000256" key="8">
    <source>
        <dbReference type="ARBA" id="ARBA00022932"/>
    </source>
</evidence>
<keyword evidence="6 10" id="KW-0548">Nucleotidyltransferase</keyword>
<dbReference type="GO" id="GO:0003677">
    <property type="term" value="F:DNA binding"/>
    <property type="evidence" value="ECO:0007669"/>
    <property type="project" value="UniProtKB-UniRule"/>
</dbReference>
<evidence type="ECO:0000256" key="5">
    <source>
        <dbReference type="ARBA" id="ARBA00022679"/>
    </source>
</evidence>
<evidence type="ECO:0000313" key="15">
    <source>
        <dbReference type="Proteomes" id="UP000609064"/>
    </source>
</evidence>
<comment type="subcellular location">
    <subcellularLocation>
        <location evidence="1 10">Cytoplasm</location>
    </subcellularLocation>
</comment>
<reference evidence="14" key="2">
    <citation type="submission" date="2020-09" db="EMBL/GenBank/DDBJ databases">
        <authorList>
            <person name="Sun Q."/>
            <person name="Zhou Y."/>
        </authorList>
    </citation>
    <scope>NUCLEOTIDE SEQUENCE</scope>
    <source>
        <strain evidence="14">CGMCC 1.15958</strain>
    </source>
</reference>
<evidence type="ECO:0000256" key="2">
    <source>
        <dbReference type="ARBA" id="ARBA00010752"/>
    </source>
</evidence>
<evidence type="ECO:0000259" key="11">
    <source>
        <dbReference type="Pfam" id="PF00712"/>
    </source>
</evidence>
<dbReference type="InterPro" id="IPR022637">
    <property type="entry name" value="DNA_polIII_beta_cen"/>
</dbReference>
<organism evidence="14 15">
    <name type="scientific">Emticicia aquatilis</name>
    <dbReference type="NCBI Taxonomy" id="1537369"/>
    <lineage>
        <taxon>Bacteria</taxon>
        <taxon>Pseudomonadati</taxon>
        <taxon>Bacteroidota</taxon>
        <taxon>Cytophagia</taxon>
        <taxon>Cytophagales</taxon>
        <taxon>Leadbetterellaceae</taxon>
        <taxon>Emticicia</taxon>
    </lineage>
</organism>
<evidence type="ECO:0000256" key="3">
    <source>
        <dbReference type="ARBA" id="ARBA00021035"/>
    </source>
</evidence>
<dbReference type="Pfam" id="PF02768">
    <property type="entry name" value="DNA_pol3_beta_3"/>
    <property type="match status" value="1"/>
</dbReference>
<dbReference type="NCBIfam" id="TIGR00663">
    <property type="entry name" value="dnan"/>
    <property type="match status" value="1"/>
</dbReference>
<dbReference type="Gene3D" id="3.10.150.10">
    <property type="entry name" value="DNA Polymerase III, subunit A, domain 2"/>
    <property type="match status" value="1"/>
</dbReference>
<evidence type="ECO:0000259" key="13">
    <source>
        <dbReference type="Pfam" id="PF02768"/>
    </source>
</evidence>
<comment type="similarity">
    <text evidence="2 10">Belongs to the beta sliding clamp family.</text>
</comment>
<dbReference type="Pfam" id="PF00712">
    <property type="entry name" value="DNA_pol3_beta"/>
    <property type="match status" value="1"/>
</dbReference>
<dbReference type="InterPro" id="IPR046938">
    <property type="entry name" value="DNA_clamp_sf"/>
</dbReference>
<keyword evidence="8 10" id="KW-0239">DNA-directed DNA polymerase</keyword>
<evidence type="ECO:0000256" key="1">
    <source>
        <dbReference type="ARBA" id="ARBA00004496"/>
    </source>
</evidence>
<evidence type="ECO:0000256" key="9">
    <source>
        <dbReference type="ARBA" id="ARBA00023125"/>
    </source>
</evidence>
<dbReference type="InterPro" id="IPR022635">
    <property type="entry name" value="DNA_polIII_beta_C"/>
</dbReference>
<dbReference type="Proteomes" id="UP000609064">
    <property type="component" value="Unassembled WGS sequence"/>
</dbReference>
<comment type="subunit">
    <text evidence="10">Forms a ring-shaped head-to-tail homodimer around DNA.</text>
</comment>